<dbReference type="AlphaFoldDB" id="X1EB39"/>
<accession>X1EB39</accession>
<proteinExistence type="inferred from homology"/>
<dbReference type="EMBL" id="BARU01000277">
    <property type="protein sequence ID" value="GAH29827.1"/>
    <property type="molecule type" value="Genomic_DNA"/>
</dbReference>
<evidence type="ECO:0000313" key="10">
    <source>
        <dbReference type="EMBL" id="GAH29827.1"/>
    </source>
</evidence>
<dbReference type="InterPro" id="IPR039650">
    <property type="entry name" value="HdrA-like"/>
</dbReference>
<dbReference type="Pfam" id="PF13237">
    <property type="entry name" value="Fer4_10"/>
    <property type="match status" value="1"/>
</dbReference>
<keyword evidence="5" id="KW-0285">Flavoprotein</keyword>
<evidence type="ECO:0000256" key="6">
    <source>
        <dbReference type="ARBA" id="ARBA00023002"/>
    </source>
</evidence>
<evidence type="ECO:0000256" key="5">
    <source>
        <dbReference type="ARBA" id="ARBA00022827"/>
    </source>
</evidence>
<dbReference type="InterPro" id="IPR036188">
    <property type="entry name" value="FAD/NAD-bd_sf"/>
</dbReference>
<comment type="similarity">
    <text evidence="2">Belongs to the HdrA family.</text>
</comment>
<dbReference type="InterPro" id="IPR017900">
    <property type="entry name" value="4Fe4S_Fe_S_CS"/>
</dbReference>
<dbReference type="PROSITE" id="PS51379">
    <property type="entry name" value="4FE4S_FER_2"/>
    <property type="match status" value="2"/>
</dbReference>
<dbReference type="PROSITE" id="PS00198">
    <property type="entry name" value="4FE4S_FER_1"/>
    <property type="match status" value="2"/>
</dbReference>
<dbReference type="GO" id="GO:0016491">
    <property type="term" value="F:oxidoreductase activity"/>
    <property type="evidence" value="ECO:0007669"/>
    <property type="project" value="UniProtKB-KW"/>
</dbReference>
<sequence>MEDISKISKELEKIGSVLVVGGGTAGVQAAFDLVESGFKVYLVEKSWTLGGKMAQLDKTYPTLDCFFCGIAPEPLGCLRNFDVETMAFDDALVDISEKRMCRATIVRKPHYIDGKHFNLEILSSVEVSRVRGYPGNFEVALYKTPNFVDINKCTGCGKCAEVCPVKIPSEYDASLVERKIIYRPYPQIMKNIFRIDKIDLKEEVQKYHPELDIKSCLSCRKCEEICPEGAINFNAVPEMQYINVGAIILAQGFELIDPFTITELGFGKFKNVITSLQLERIMTKSGPSGGRLVRPSDDKEPEKIGFIQCVGTRNKEHNYCSTVCCMHATKEAILAKENLPEIEIKIFTLDMRAYGKGFEELYQKAKNVYRIDYVRSRPSFIEEDPETKDLIITYVSENGKLVKENFQVIVLSMGFIAPKTTKRDSQIYEIELNEHGFIETTDFKPLNTSRDGIFVCGSFSEPKDIPDSITEGSGAAALASALLADQKGSLTEKKRYPTQMEIDYKNPRIGVILCHCGNEISRVVKMAELVKFIRTISDIVVVENEFYACSPQIEKKIEYMMTQYNLNRLVVGACSPRTHAPLFKEILRDIGINYNMVEVVNLREQCSWVHYSSPYKATQKAMSLIQMAVAKIKKAKPLLENYVGINPRALIIGGGIAGMVVALNLAEQGHPVTLVEKEDDLGGHLKKIV</sequence>
<dbReference type="Gene3D" id="3.40.50.720">
    <property type="entry name" value="NAD(P)-binding Rossmann-like Domain"/>
    <property type="match status" value="2"/>
</dbReference>
<evidence type="ECO:0000256" key="3">
    <source>
        <dbReference type="ARBA" id="ARBA00022485"/>
    </source>
</evidence>
<keyword evidence="7" id="KW-0408">Iron</keyword>
<evidence type="ECO:0000256" key="2">
    <source>
        <dbReference type="ARBA" id="ARBA00006561"/>
    </source>
</evidence>
<evidence type="ECO:0000256" key="7">
    <source>
        <dbReference type="ARBA" id="ARBA00023004"/>
    </source>
</evidence>
<dbReference type="PRINTS" id="PR00411">
    <property type="entry name" value="PNDRDTASEI"/>
</dbReference>
<dbReference type="PANTHER" id="PTHR43498">
    <property type="entry name" value="FERREDOXIN:COB-COM HETERODISULFIDE REDUCTASE SUBUNIT A"/>
    <property type="match status" value="1"/>
</dbReference>
<organism evidence="10">
    <name type="scientific">marine sediment metagenome</name>
    <dbReference type="NCBI Taxonomy" id="412755"/>
    <lineage>
        <taxon>unclassified sequences</taxon>
        <taxon>metagenomes</taxon>
        <taxon>ecological metagenomes</taxon>
    </lineage>
</organism>
<evidence type="ECO:0000259" key="9">
    <source>
        <dbReference type="PROSITE" id="PS51379"/>
    </source>
</evidence>
<keyword evidence="8" id="KW-0411">Iron-sulfur</keyword>
<dbReference type="SUPFAM" id="SSF54862">
    <property type="entry name" value="4Fe-4S ferredoxins"/>
    <property type="match status" value="1"/>
</dbReference>
<dbReference type="Pfam" id="PF12831">
    <property type="entry name" value="FAD_oxidored"/>
    <property type="match status" value="1"/>
</dbReference>
<dbReference type="GO" id="GO:0051539">
    <property type="term" value="F:4 iron, 4 sulfur cluster binding"/>
    <property type="evidence" value="ECO:0007669"/>
    <property type="project" value="UniProtKB-KW"/>
</dbReference>
<reference evidence="10" key="1">
    <citation type="journal article" date="2014" name="Front. Microbiol.">
        <title>High frequency of phylogenetically diverse reductive dehalogenase-homologous genes in deep subseafloor sedimentary metagenomes.</title>
        <authorList>
            <person name="Kawai M."/>
            <person name="Futagami T."/>
            <person name="Toyoda A."/>
            <person name="Takaki Y."/>
            <person name="Nishi S."/>
            <person name="Hori S."/>
            <person name="Arai W."/>
            <person name="Tsubouchi T."/>
            <person name="Morono Y."/>
            <person name="Uchiyama I."/>
            <person name="Ito T."/>
            <person name="Fujiyama A."/>
            <person name="Inagaki F."/>
            <person name="Takami H."/>
        </authorList>
    </citation>
    <scope>NUCLEOTIDE SEQUENCE</scope>
    <source>
        <strain evidence="10">Expedition CK06-06</strain>
    </source>
</reference>
<evidence type="ECO:0000256" key="8">
    <source>
        <dbReference type="ARBA" id="ARBA00023014"/>
    </source>
</evidence>
<gene>
    <name evidence="10" type="ORF">S03H2_01038</name>
</gene>
<evidence type="ECO:0000256" key="1">
    <source>
        <dbReference type="ARBA" id="ARBA00001974"/>
    </source>
</evidence>
<feature type="domain" description="4Fe-4S ferredoxin-type" evidence="9">
    <location>
        <begin position="144"/>
        <end position="173"/>
    </location>
</feature>
<dbReference type="Gene3D" id="3.30.70.20">
    <property type="match status" value="1"/>
</dbReference>
<protein>
    <recommendedName>
        <fullName evidence="9">4Fe-4S ferredoxin-type domain-containing protein</fullName>
    </recommendedName>
</protein>
<keyword evidence="3" id="KW-0004">4Fe-4S</keyword>
<dbReference type="SUPFAM" id="SSF51905">
    <property type="entry name" value="FAD/NAD(P)-binding domain"/>
    <property type="match status" value="1"/>
</dbReference>
<name>X1EB39_9ZZZZ</name>
<dbReference type="GO" id="GO:0046872">
    <property type="term" value="F:metal ion binding"/>
    <property type="evidence" value="ECO:0007669"/>
    <property type="project" value="UniProtKB-KW"/>
</dbReference>
<dbReference type="Pfam" id="PF13450">
    <property type="entry name" value="NAD_binding_8"/>
    <property type="match status" value="1"/>
</dbReference>
<keyword evidence="5" id="KW-0274">FAD</keyword>
<dbReference type="SUPFAM" id="SSF51971">
    <property type="entry name" value="Nucleotide-binding domain"/>
    <property type="match status" value="1"/>
</dbReference>
<comment type="cofactor">
    <cofactor evidence="1">
        <name>FAD</name>
        <dbReference type="ChEBI" id="CHEBI:57692"/>
    </cofactor>
</comment>
<feature type="domain" description="4Fe-4S ferredoxin-type" evidence="9">
    <location>
        <begin position="207"/>
        <end position="236"/>
    </location>
</feature>
<keyword evidence="6" id="KW-0560">Oxidoreductase</keyword>
<dbReference type="InterPro" id="IPR017896">
    <property type="entry name" value="4Fe4S_Fe-S-bd"/>
</dbReference>
<dbReference type="PANTHER" id="PTHR43498:SF1">
    <property type="entry name" value="COB--COM HETERODISULFIDE REDUCTASE IRON-SULFUR SUBUNIT A"/>
    <property type="match status" value="1"/>
</dbReference>
<comment type="caution">
    <text evidence="10">The sequence shown here is derived from an EMBL/GenBank/DDBJ whole genome shotgun (WGS) entry which is preliminary data.</text>
</comment>
<keyword evidence="4" id="KW-0479">Metal-binding</keyword>
<feature type="non-terminal residue" evidence="10">
    <location>
        <position position="689"/>
    </location>
</feature>
<evidence type="ECO:0000256" key="4">
    <source>
        <dbReference type="ARBA" id="ARBA00022723"/>
    </source>
</evidence>